<dbReference type="Pfam" id="PF13561">
    <property type="entry name" value="adh_short_C2"/>
    <property type="match status" value="1"/>
</dbReference>
<name>A0A4R4YD84_9ACTN</name>
<dbReference type="Proteomes" id="UP000295302">
    <property type="component" value="Unassembled WGS sequence"/>
</dbReference>
<sequence>MAALSPDSILLTGRVAVVAGAARGAGPAIAEAFAAFGAHVAACDRDKPHGEPAMTVRDQVAVEVFAEAVRERWGRVDVLVNNQGSADASHEGFAGISPRGERLLFEEHFTQVTGMIRTMLPLMRPGASIVTVVPPETGAPVHAAMRAALESLTRTLAAELAPRGIRVNAITPRTENANPRAPDESLCGAAVFLAGDLATSVTGTTVRVDAGPAAT</sequence>
<comment type="similarity">
    <text evidence="1">Belongs to the short-chain dehydrogenases/reductases (SDR) family.</text>
</comment>
<accession>A0A4R4YD84</accession>
<evidence type="ECO:0000313" key="4">
    <source>
        <dbReference type="Proteomes" id="UP000295302"/>
    </source>
</evidence>
<dbReference type="InterPro" id="IPR051122">
    <property type="entry name" value="SDR_DHRS6-like"/>
</dbReference>
<keyword evidence="2" id="KW-0560">Oxidoreductase</keyword>
<dbReference type="EMBL" id="SMKQ01000123">
    <property type="protein sequence ID" value="TDD42641.1"/>
    <property type="molecule type" value="Genomic_DNA"/>
</dbReference>
<dbReference type="CDD" id="cd05233">
    <property type="entry name" value="SDR_c"/>
    <property type="match status" value="1"/>
</dbReference>
<organism evidence="3 4">
    <name type="scientific">Nonomuraea terrae</name>
    <dbReference type="NCBI Taxonomy" id="2530383"/>
    <lineage>
        <taxon>Bacteria</taxon>
        <taxon>Bacillati</taxon>
        <taxon>Actinomycetota</taxon>
        <taxon>Actinomycetes</taxon>
        <taxon>Streptosporangiales</taxon>
        <taxon>Streptosporangiaceae</taxon>
        <taxon>Nonomuraea</taxon>
    </lineage>
</organism>
<evidence type="ECO:0000256" key="1">
    <source>
        <dbReference type="ARBA" id="ARBA00006484"/>
    </source>
</evidence>
<proteinExistence type="inferred from homology"/>
<evidence type="ECO:0000313" key="3">
    <source>
        <dbReference type="EMBL" id="TDD42641.1"/>
    </source>
</evidence>
<dbReference type="OrthoDB" id="4750380at2"/>
<keyword evidence="4" id="KW-1185">Reference proteome</keyword>
<dbReference type="InterPro" id="IPR002347">
    <property type="entry name" value="SDR_fam"/>
</dbReference>
<dbReference type="PRINTS" id="PR00080">
    <property type="entry name" value="SDRFAMILY"/>
</dbReference>
<comment type="caution">
    <text evidence="3">The sequence shown here is derived from an EMBL/GenBank/DDBJ whole genome shotgun (WGS) entry which is preliminary data.</text>
</comment>
<protein>
    <submittedName>
        <fullName evidence="3">SDR family oxidoreductase</fullName>
    </submittedName>
</protein>
<gene>
    <name evidence="3" type="ORF">E1286_30315</name>
</gene>
<dbReference type="Gene3D" id="3.40.50.720">
    <property type="entry name" value="NAD(P)-binding Rossmann-like Domain"/>
    <property type="match status" value="1"/>
</dbReference>
<dbReference type="GO" id="GO:0016491">
    <property type="term" value="F:oxidoreductase activity"/>
    <property type="evidence" value="ECO:0007669"/>
    <property type="project" value="UniProtKB-KW"/>
</dbReference>
<dbReference type="PANTHER" id="PTHR43477:SF1">
    <property type="entry name" value="DIHYDROANTICAPSIN 7-DEHYDROGENASE"/>
    <property type="match status" value="1"/>
</dbReference>
<dbReference type="AlphaFoldDB" id="A0A4R4YD84"/>
<dbReference type="PRINTS" id="PR00081">
    <property type="entry name" value="GDHRDH"/>
</dbReference>
<dbReference type="SUPFAM" id="SSF51735">
    <property type="entry name" value="NAD(P)-binding Rossmann-fold domains"/>
    <property type="match status" value="1"/>
</dbReference>
<evidence type="ECO:0000256" key="2">
    <source>
        <dbReference type="ARBA" id="ARBA00023002"/>
    </source>
</evidence>
<dbReference type="InterPro" id="IPR036291">
    <property type="entry name" value="NAD(P)-bd_dom_sf"/>
</dbReference>
<reference evidence="3 4" key="1">
    <citation type="submission" date="2019-03" db="EMBL/GenBank/DDBJ databases">
        <title>Draft genome sequences of novel Actinobacteria.</title>
        <authorList>
            <person name="Sahin N."/>
            <person name="Ay H."/>
            <person name="Saygin H."/>
        </authorList>
    </citation>
    <scope>NUCLEOTIDE SEQUENCE [LARGE SCALE GENOMIC DNA]</scope>
    <source>
        <strain evidence="3 4">CH32</strain>
    </source>
</reference>
<dbReference type="PANTHER" id="PTHR43477">
    <property type="entry name" value="DIHYDROANTICAPSIN 7-DEHYDROGENASE"/>
    <property type="match status" value="1"/>
</dbReference>
<dbReference type="RefSeq" id="WP_132617957.1">
    <property type="nucleotide sequence ID" value="NZ_SMKQ01000123.1"/>
</dbReference>